<geneLocation type="plasmid" evidence="13">
    <name>pFP1</name>
</geneLocation>
<keyword evidence="6 10" id="KW-0239">DNA-directed DNA polymerase</keyword>
<keyword evidence="11" id="KW-0812">Transmembrane</keyword>
<dbReference type="SUPFAM" id="SSF53098">
    <property type="entry name" value="Ribonuclease H-like"/>
    <property type="match status" value="1"/>
</dbReference>
<keyword evidence="8 13" id="KW-0496">Mitochondrion</keyword>
<evidence type="ECO:0000256" key="4">
    <source>
        <dbReference type="ARBA" id="ARBA00022695"/>
    </source>
</evidence>
<comment type="catalytic activity">
    <reaction evidence="9 10">
        <text>DNA(n) + a 2'-deoxyribonucleoside 5'-triphosphate = DNA(n+1) + diphosphate</text>
        <dbReference type="Rhea" id="RHEA:22508"/>
        <dbReference type="Rhea" id="RHEA-COMP:17339"/>
        <dbReference type="Rhea" id="RHEA-COMP:17340"/>
        <dbReference type="ChEBI" id="CHEBI:33019"/>
        <dbReference type="ChEBI" id="CHEBI:61560"/>
        <dbReference type="ChEBI" id="CHEBI:173112"/>
        <dbReference type="EC" id="2.7.7.7"/>
    </reaction>
</comment>
<evidence type="ECO:0000256" key="11">
    <source>
        <dbReference type="SAM" id="Phobius"/>
    </source>
</evidence>
<keyword evidence="13" id="KW-0614">Plasmid</keyword>
<evidence type="ECO:0000256" key="6">
    <source>
        <dbReference type="ARBA" id="ARBA00022932"/>
    </source>
</evidence>
<dbReference type="InterPro" id="IPR017964">
    <property type="entry name" value="DNA-dir_DNA_pol_B_CS"/>
</dbReference>
<dbReference type="Gene3D" id="3.30.420.10">
    <property type="entry name" value="Ribonuclease H-like superfamily/Ribonuclease H"/>
    <property type="match status" value="1"/>
</dbReference>
<name>A6N8J0_GIBIN</name>
<dbReference type="InterPro" id="IPR036397">
    <property type="entry name" value="RNaseH_sf"/>
</dbReference>
<dbReference type="SMART" id="SM00486">
    <property type="entry name" value="POLBc"/>
    <property type="match status" value="1"/>
</dbReference>
<dbReference type="SUPFAM" id="SSF56672">
    <property type="entry name" value="DNA/RNA polymerases"/>
    <property type="match status" value="1"/>
</dbReference>
<proteinExistence type="inferred from homology"/>
<dbReference type="PANTHER" id="PTHR33568:SF3">
    <property type="entry name" value="DNA-DIRECTED DNA POLYMERASE"/>
    <property type="match status" value="1"/>
</dbReference>
<evidence type="ECO:0000256" key="5">
    <source>
        <dbReference type="ARBA" id="ARBA00022705"/>
    </source>
</evidence>
<dbReference type="Pfam" id="PF03175">
    <property type="entry name" value="DNA_pol_B_2"/>
    <property type="match status" value="1"/>
</dbReference>
<keyword evidence="3 10" id="KW-0808">Transferase</keyword>
<dbReference type="Gene3D" id="1.10.287.690">
    <property type="entry name" value="Helix hairpin bin"/>
    <property type="match status" value="1"/>
</dbReference>
<dbReference type="GO" id="GO:0000166">
    <property type="term" value="F:nucleotide binding"/>
    <property type="evidence" value="ECO:0007669"/>
    <property type="project" value="InterPro"/>
</dbReference>
<dbReference type="GO" id="GO:0006260">
    <property type="term" value="P:DNA replication"/>
    <property type="evidence" value="ECO:0007669"/>
    <property type="project" value="UniProtKB-KW"/>
</dbReference>
<dbReference type="EMBL" id="EF622512">
    <property type="protein sequence ID" value="ABR20837.1"/>
    <property type="molecule type" value="Genomic_DNA"/>
</dbReference>
<evidence type="ECO:0000313" key="13">
    <source>
        <dbReference type="EMBL" id="ABR20837.1"/>
    </source>
</evidence>
<keyword evidence="11" id="KW-1133">Transmembrane helix</keyword>
<dbReference type="PANTHER" id="PTHR33568">
    <property type="entry name" value="DNA POLYMERASE"/>
    <property type="match status" value="1"/>
</dbReference>
<dbReference type="InterPro" id="IPR004868">
    <property type="entry name" value="DNA-dir_DNA_pol_B_mt/vir"/>
</dbReference>
<evidence type="ECO:0000256" key="3">
    <source>
        <dbReference type="ARBA" id="ARBA00022679"/>
    </source>
</evidence>
<evidence type="ECO:0000256" key="1">
    <source>
        <dbReference type="ARBA" id="ARBA00004173"/>
    </source>
</evidence>
<accession>A6N8J0</accession>
<reference evidence="13" key="1">
    <citation type="journal article" date="2008" name="Plasmid">
        <title>Characterization of a new mitochondrial plasmid from Fusarium proliferatum.</title>
        <authorList>
            <person name="Laday M."/>
            <person name="Stubnya V."/>
            <person name="Hamari Z."/>
            <person name="Hornok L."/>
        </authorList>
    </citation>
    <scope>NUCLEOTIDE SEQUENCE</scope>
    <source>
        <strain evidence="13">ITEM-2336</strain>
        <plasmid evidence="13">pFP1</plasmid>
    </source>
</reference>
<feature type="domain" description="DNA-directed DNA polymerase family B mitochondria/virus" evidence="12">
    <location>
        <begin position="757"/>
        <end position="1228"/>
    </location>
</feature>
<dbReference type="InterPro" id="IPR023211">
    <property type="entry name" value="DNA_pol_palm_dom_sf"/>
</dbReference>
<feature type="transmembrane region" description="Helical" evidence="11">
    <location>
        <begin position="1482"/>
        <end position="1503"/>
    </location>
</feature>
<dbReference type="InterPro" id="IPR043502">
    <property type="entry name" value="DNA/RNA_pol_sf"/>
</dbReference>
<keyword evidence="5 10" id="KW-0235">DNA replication</keyword>
<evidence type="ECO:0000256" key="7">
    <source>
        <dbReference type="ARBA" id="ARBA00023125"/>
    </source>
</evidence>
<keyword evidence="7 10" id="KW-0238">DNA-binding</keyword>
<dbReference type="GO" id="GO:0003677">
    <property type="term" value="F:DNA binding"/>
    <property type="evidence" value="ECO:0007669"/>
    <property type="project" value="UniProtKB-KW"/>
</dbReference>
<dbReference type="Gene3D" id="3.90.1600.10">
    <property type="entry name" value="Palm domain of DNA polymerase"/>
    <property type="match status" value="2"/>
</dbReference>
<evidence type="ECO:0000256" key="8">
    <source>
        <dbReference type="ARBA" id="ARBA00023128"/>
    </source>
</evidence>
<dbReference type="EC" id="2.7.7.7" evidence="10"/>
<keyword evidence="4 10" id="KW-0548">Nucleotidyltransferase</keyword>
<dbReference type="GO" id="GO:0003887">
    <property type="term" value="F:DNA-directed DNA polymerase activity"/>
    <property type="evidence" value="ECO:0007669"/>
    <property type="project" value="UniProtKB-KW"/>
</dbReference>
<comment type="similarity">
    <text evidence="2 10">Belongs to the DNA polymerase type-B family.</text>
</comment>
<sequence length="1847" mass="216574">MKFLFNFTCTKFNTNFFRLFSTTNNVFEISSSKIDAKTYTFKRIESDKENIEKFNMNTDNNLSINFLKTKIRDFLLEYYNEDNYKITLIMTADKGCLIVYGSDDLNKYIVKNLNTFVEKILIELYLATEEYPIDNIELWIEKDRETSTNSILSESSKISYNSLPSALINHKTNKRNYSTFSNRRLFSISTLRPNIKKELFVNSDINNVIFKEYDKYNHKAVLFLPTLLPFMHLISAINKNNNINDDYSLLINFKDFYLSFTNTFKQLELGKYSFEYYFYIKTLEDYCLTECYTQDFLDTNCLNSIMGSRGYCTFLNILDTFDPNELENIYSVHSTGITNRLKEILEIDKSVAEIDLNRETLLVITKVNEINNKQLSKEQDTFKTKIPGLQVGYTKRFYSTSNFNLCTLNNKAQTQYYSTKINVNTKQPINKVIHIAFSDYVNYGSDSYINIFKNNLTLGVKYSYIVKISKDNLYYTLSERQKFFLLDGSAMDEVRLDYFEDYLHVNLSRVLELYKKVIDGECDVITFEFSPLFNDTNIKEFEIKNLELVNSRLPLKSYNRIKKEFSLFDTNILNYKGTLLNFNINDCEFTNNIEDLNYFSFENVKYLNYNKYYYVKYRGKSYVVTEYIKDNIKIKQCLDKFGINLYYVEDTIKEDGGFIRKEGNFYTHFSSENEITNIQKDITFNSIFSKLKLSDKPSVNQNIGTIDLETFKHDETSLCYAIGFYTENDSKMYYIDKDNLDSYILIHNCINELLRPKYKPFTFYCHNLGGFDAPFIIKALLEFNKNVDKAERYTFNSFTRDGNIIRLTIRRRVEGKIRSITLNDSLPILSMSLRSLCKAYKVEQAKSYFPYDFVNKNTLFYVGNTPNKSYYLFSAKDGTSEEDFNKFYESSYSKTWSLQQETLNYLMLDLKSLYEVIKIVNLQLFLLFDIQMTESSTVSGIAMRIFLNKFYKNTDKLPLINSRQIYNDIYKAYYGGRVEVFIPKPINNEKLYYYDVNSLYPYASLNDLPGLNWNYNEFIQKPNLYDLFGFYYCKVESNNNYLGLLPFRNEKGGLSFPKGKWYGWYFSEELKLAAKYGYKIEIIKGYTTDKSKNVFEEFVNSIYQVKLKPRNNAEKNVAKLILNSLIGRFGMNPDKLVTKLLNNKEHLTVCSTRVLKNSIILDDDNYLDTFSTDINKDVCNEFGLDYTKVLNSKNFYIEKAKPISNNTISISTAAAILSYSRIYMADTMQMILNKGGRIYYTDTDSIVTNIKLPDNMIDSNELGKFKLEHEVVEAYFISDKTYLIKNIEGKVIKKAKSVKEDSLDIKDYIRFYNMEVYESAIKTTAKRDYTRGSVNIDSKKVTLNIDKYTKRERIFINKSWVNSKPIWINCVDKSLILYDNHRHKSVISYNKVNKFDIILYTNNKILTFDHTNKRLKLDSDCKWVETKPFNLKIKDITYKYRTLAYSISGENTNTLLTILNHLIIKLNIKNFINYIVSNIKGIFINFILFILCIITSIILFYFMDESLDSMGESGYLDFNNFNLKDYPITNNESISHYKNLSYDKSNLLKTNKYKVYLSNSNLRPIHLSLYDLNKYVSTHIDLLHPKYNYLRGSSLSDFSKEYYYSRREWVSSENVSHLIKYYRFNFDYINTEFRPAYLKKYLYPIINDLWHNIISNNISNKNSFKSIDSIKDYSLEYLLDKCNNNKIKISTLDFINIMNNITSYFTEGHTTSWDKLKLINNLTTHTFSASPESYVDLSHNSNTSLINPYGASSVNDKVLISINNNITLNTSNFSLRSTSNILTQNNINLQIPSTPVQDGAELDMRSPLLEVSPLISDNKSDLGANSNLTNSEILKWRNEIWKTRNRS</sequence>
<dbReference type="GO" id="GO:0005739">
    <property type="term" value="C:mitochondrion"/>
    <property type="evidence" value="ECO:0007669"/>
    <property type="project" value="UniProtKB-SubCell"/>
</dbReference>
<organism evidence="13">
    <name type="scientific">Gibberella intermedia</name>
    <name type="common">Bulb rot disease fungus</name>
    <name type="synonym">Fusarium proliferatum</name>
    <dbReference type="NCBI Taxonomy" id="948311"/>
    <lineage>
        <taxon>Eukaryota</taxon>
        <taxon>Fungi</taxon>
        <taxon>Dikarya</taxon>
        <taxon>Ascomycota</taxon>
        <taxon>Pezizomycotina</taxon>
        <taxon>Sordariomycetes</taxon>
        <taxon>Hypocreomycetidae</taxon>
        <taxon>Hypocreales</taxon>
        <taxon>Nectriaceae</taxon>
        <taxon>Fusarium</taxon>
        <taxon>Fusarium fujikuroi species complex</taxon>
    </lineage>
</organism>
<comment type="subcellular location">
    <subcellularLocation>
        <location evidence="1">Mitochondrion</location>
    </subcellularLocation>
</comment>
<dbReference type="PROSITE" id="PS00116">
    <property type="entry name" value="DNA_POLYMERASE_B"/>
    <property type="match status" value="1"/>
</dbReference>
<evidence type="ECO:0000256" key="10">
    <source>
        <dbReference type="RuleBase" id="RU000442"/>
    </source>
</evidence>
<dbReference type="InterPro" id="IPR006172">
    <property type="entry name" value="DNA-dir_DNA_pol_B"/>
</dbReference>
<evidence type="ECO:0000256" key="2">
    <source>
        <dbReference type="ARBA" id="ARBA00005755"/>
    </source>
</evidence>
<dbReference type="InterPro" id="IPR012337">
    <property type="entry name" value="RNaseH-like_sf"/>
</dbReference>
<keyword evidence="11" id="KW-0472">Membrane</keyword>
<geneLocation type="mitochondrion" evidence="13"/>
<protein>
    <recommendedName>
        <fullName evidence="10">DNA polymerase</fullName>
        <ecNumber evidence="10">2.7.7.7</ecNumber>
    </recommendedName>
</protein>
<evidence type="ECO:0000259" key="12">
    <source>
        <dbReference type="Pfam" id="PF03175"/>
    </source>
</evidence>
<evidence type="ECO:0000256" key="9">
    <source>
        <dbReference type="ARBA" id="ARBA00049244"/>
    </source>
</evidence>